<organism evidence="1 2">
    <name type="scientific">Acinetobacter baumannii</name>
    <dbReference type="NCBI Taxonomy" id="470"/>
    <lineage>
        <taxon>Bacteria</taxon>
        <taxon>Pseudomonadati</taxon>
        <taxon>Pseudomonadota</taxon>
        <taxon>Gammaproteobacteria</taxon>
        <taxon>Moraxellales</taxon>
        <taxon>Moraxellaceae</taxon>
        <taxon>Acinetobacter</taxon>
        <taxon>Acinetobacter calcoaceticus/baumannii complex</taxon>
    </lineage>
</organism>
<proteinExistence type="predicted"/>
<reference evidence="1 2" key="1">
    <citation type="submission" date="2017-09" db="EMBL/GenBank/DDBJ databases">
        <title>Draft genome of Acinetobacter baumannii strain I43, a mercury resistant bacteria.</title>
        <authorList>
            <person name="Siqueira K.A."/>
            <person name="Mello I.S."/>
            <person name="Mendes T.A."/>
            <person name="Soares M.A."/>
        </authorList>
    </citation>
    <scope>NUCLEOTIDE SEQUENCE [LARGE SCALE GENOMIC DNA]</scope>
    <source>
        <strain evidence="1 2">I43</strain>
    </source>
</reference>
<dbReference type="Proteomes" id="UP000223291">
    <property type="component" value="Unassembled WGS sequence"/>
</dbReference>
<dbReference type="AlphaFoldDB" id="A0AAX0TFR2"/>
<name>A0AAX0TFR2_ACIBA</name>
<evidence type="ECO:0000313" key="2">
    <source>
        <dbReference type="Proteomes" id="UP000223291"/>
    </source>
</evidence>
<evidence type="ECO:0000313" key="1">
    <source>
        <dbReference type="EMBL" id="PHQ01077.1"/>
    </source>
</evidence>
<gene>
    <name evidence="1" type="ORF">CPI82_19330</name>
</gene>
<comment type="caution">
    <text evidence="1">The sequence shown here is derived from an EMBL/GenBank/DDBJ whole genome shotgun (WGS) entry which is preliminary data.</text>
</comment>
<sequence length="72" mass="8303">MSHGESFPVKASNVCKPAITFDLEQYFSPWSGTANITQEFNGYWSNDQMHILNIYWSIDQMSSLSSKFDRMS</sequence>
<dbReference type="EMBL" id="NXDV01000028">
    <property type="protein sequence ID" value="PHQ01077.1"/>
    <property type="molecule type" value="Genomic_DNA"/>
</dbReference>
<accession>A0AAX0TFR2</accession>
<protein>
    <submittedName>
        <fullName evidence="1">Uncharacterized protein</fullName>
    </submittedName>
</protein>